<keyword evidence="6 10" id="KW-0229">DNA integration</keyword>
<evidence type="ECO:0000313" key="15">
    <source>
        <dbReference type="Proteomes" id="UP000215633"/>
    </source>
</evidence>
<feature type="active site" evidence="10">
    <location>
        <position position="192"/>
    </location>
</feature>
<dbReference type="PROSITE" id="PS51900">
    <property type="entry name" value="CB"/>
    <property type="match status" value="1"/>
</dbReference>
<dbReference type="InterPro" id="IPR002104">
    <property type="entry name" value="Integrase_catalytic"/>
</dbReference>
<proteinExistence type="inferred from homology"/>
<dbReference type="SUPFAM" id="SSF56349">
    <property type="entry name" value="DNA breaking-rejoining enzymes"/>
    <property type="match status" value="1"/>
</dbReference>
<dbReference type="PROSITE" id="PS51898">
    <property type="entry name" value="TYR_RECOMBINASE"/>
    <property type="match status" value="1"/>
</dbReference>
<organism evidence="14 15">
    <name type="scientific">Bordetella genomosp. 2</name>
    <dbReference type="NCBI Taxonomy" id="1983456"/>
    <lineage>
        <taxon>Bacteria</taxon>
        <taxon>Pseudomonadati</taxon>
        <taxon>Pseudomonadota</taxon>
        <taxon>Betaproteobacteria</taxon>
        <taxon>Burkholderiales</taxon>
        <taxon>Alcaligenaceae</taxon>
        <taxon>Bordetella</taxon>
    </lineage>
</organism>
<feature type="active site" description="O-(3'-phospho-DNA)-tyrosine intermediate" evidence="10">
    <location>
        <position position="301"/>
    </location>
</feature>
<keyword evidence="9 10" id="KW-0131">Cell cycle</keyword>
<dbReference type="GO" id="GO:0009037">
    <property type="term" value="F:tyrosine-based site-specific recombinase activity"/>
    <property type="evidence" value="ECO:0007669"/>
    <property type="project" value="UniProtKB-UniRule"/>
</dbReference>
<dbReference type="RefSeq" id="WP_094808001.1">
    <property type="nucleotide sequence ID" value="NZ_NEVT01000009.1"/>
</dbReference>
<evidence type="ECO:0000256" key="6">
    <source>
        <dbReference type="ARBA" id="ARBA00022908"/>
    </source>
</evidence>
<protein>
    <recommendedName>
        <fullName evidence="10 11">Tyrosine recombinase XerC</fullName>
    </recommendedName>
</protein>
<feature type="active site" evidence="10">
    <location>
        <position position="157"/>
    </location>
</feature>
<dbReference type="InterPro" id="IPR010998">
    <property type="entry name" value="Integrase_recombinase_N"/>
</dbReference>
<evidence type="ECO:0000256" key="5">
    <source>
        <dbReference type="ARBA" id="ARBA00022829"/>
    </source>
</evidence>
<dbReference type="PANTHER" id="PTHR30349">
    <property type="entry name" value="PHAGE INTEGRASE-RELATED"/>
    <property type="match status" value="1"/>
</dbReference>
<feature type="active site" evidence="10">
    <location>
        <position position="266"/>
    </location>
</feature>
<dbReference type="GO" id="GO:0007059">
    <property type="term" value="P:chromosome segregation"/>
    <property type="evidence" value="ECO:0007669"/>
    <property type="project" value="UniProtKB-UniRule"/>
</dbReference>
<keyword evidence="3 10" id="KW-0963">Cytoplasm</keyword>
<dbReference type="InterPro" id="IPR011931">
    <property type="entry name" value="Recomb_XerC"/>
</dbReference>
<evidence type="ECO:0000256" key="11">
    <source>
        <dbReference type="NCBIfam" id="TIGR02224"/>
    </source>
</evidence>
<gene>
    <name evidence="10" type="primary">xerC</name>
    <name evidence="14" type="ORF">CAL24_22730</name>
</gene>
<evidence type="ECO:0000256" key="8">
    <source>
        <dbReference type="ARBA" id="ARBA00023172"/>
    </source>
</evidence>
<evidence type="ECO:0000259" key="13">
    <source>
        <dbReference type="PROSITE" id="PS51900"/>
    </source>
</evidence>
<evidence type="ECO:0000256" key="7">
    <source>
        <dbReference type="ARBA" id="ARBA00023125"/>
    </source>
</evidence>
<evidence type="ECO:0000256" key="3">
    <source>
        <dbReference type="ARBA" id="ARBA00022490"/>
    </source>
</evidence>
<dbReference type="InterPro" id="IPR050090">
    <property type="entry name" value="Tyrosine_recombinase_XerCD"/>
</dbReference>
<comment type="caution">
    <text evidence="14">The sequence shown here is derived from an EMBL/GenBank/DDBJ whole genome shotgun (WGS) entry which is preliminary data.</text>
</comment>
<dbReference type="Gene3D" id="1.10.150.130">
    <property type="match status" value="1"/>
</dbReference>
<dbReference type="GO" id="GO:0003677">
    <property type="term" value="F:DNA binding"/>
    <property type="evidence" value="ECO:0007669"/>
    <property type="project" value="UniProtKB-UniRule"/>
</dbReference>
<dbReference type="GO" id="GO:0005737">
    <property type="term" value="C:cytoplasm"/>
    <property type="evidence" value="ECO:0007669"/>
    <property type="project" value="UniProtKB-SubCell"/>
</dbReference>
<comment type="function">
    <text evidence="10">Site-specific tyrosine recombinase, which acts by catalyzing the cutting and rejoining of the recombining DNA molecules. The XerC-XerD complex is essential to convert dimers of the bacterial chromosome into monomers to permit their segregation at cell division. It also contributes to the segregational stability of plasmids.</text>
</comment>
<dbReference type="GO" id="GO:0051301">
    <property type="term" value="P:cell division"/>
    <property type="evidence" value="ECO:0007669"/>
    <property type="project" value="UniProtKB-UniRule"/>
</dbReference>
<evidence type="ECO:0000256" key="2">
    <source>
        <dbReference type="ARBA" id="ARBA00006657"/>
    </source>
</evidence>
<dbReference type="Pfam" id="PF00589">
    <property type="entry name" value="Phage_integrase"/>
    <property type="match status" value="1"/>
</dbReference>
<keyword evidence="8 10" id="KW-0233">DNA recombination</keyword>
<evidence type="ECO:0000256" key="1">
    <source>
        <dbReference type="ARBA" id="ARBA00004496"/>
    </source>
</evidence>
<evidence type="ECO:0000256" key="9">
    <source>
        <dbReference type="ARBA" id="ARBA00023306"/>
    </source>
</evidence>
<dbReference type="GO" id="GO:0006313">
    <property type="term" value="P:DNA transposition"/>
    <property type="evidence" value="ECO:0007669"/>
    <property type="project" value="UniProtKB-UniRule"/>
</dbReference>
<comment type="similarity">
    <text evidence="2 10">Belongs to the 'phage' integrase family. XerC subfamily.</text>
</comment>
<dbReference type="HAMAP" id="MF_01808">
    <property type="entry name" value="Recomb_XerC_XerD"/>
    <property type="match status" value="1"/>
</dbReference>
<dbReference type="Gene3D" id="1.10.443.10">
    <property type="entry name" value="Intergrase catalytic core"/>
    <property type="match status" value="1"/>
</dbReference>
<dbReference type="InterPro" id="IPR044068">
    <property type="entry name" value="CB"/>
</dbReference>
<dbReference type="InterPro" id="IPR011010">
    <property type="entry name" value="DNA_brk_join_enz"/>
</dbReference>
<keyword evidence="7 10" id="KW-0238">DNA-binding</keyword>
<feature type="domain" description="Tyr recombinase" evidence="12">
    <location>
        <begin position="114"/>
        <end position="314"/>
    </location>
</feature>
<comment type="subcellular location">
    <subcellularLocation>
        <location evidence="1 10">Cytoplasm</location>
    </subcellularLocation>
</comment>
<dbReference type="InterPro" id="IPR023009">
    <property type="entry name" value="Tyrosine_recombinase_XerC/XerD"/>
</dbReference>
<name>A0A261V6T6_9BORD</name>
<keyword evidence="4 10" id="KW-0132">Cell division</keyword>
<dbReference type="CDD" id="cd00798">
    <property type="entry name" value="INT_XerDC_C"/>
    <property type="match status" value="1"/>
</dbReference>
<feature type="domain" description="Core-binding (CB)" evidence="13">
    <location>
        <begin position="8"/>
        <end position="93"/>
    </location>
</feature>
<accession>A0A261V6T6</accession>
<dbReference type="Pfam" id="PF02899">
    <property type="entry name" value="Phage_int_SAM_1"/>
    <property type="match status" value="1"/>
</dbReference>
<evidence type="ECO:0000259" key="12">
    <source>
        <dbReference type="PROSITE" id="PS51898"/>
    </source>
</evidence>
<comment type="subunit">
    <text evidence="10">Forms a cyclic heterotetrameric complex composed of two molecules of XerC and two molecules of XerD.</text>
</comment>
<sequence>MTTTESPPPLPQPMDAWLQHLRAYRRYSPHTLDGYRRDLRQLAALAGAARLPLEQLANGHIRQFVARLHAQGLGPRSLARTLAAWRGFYQWWAPVAGLPGNPASGVRAPKAARGLPKALSVEQAQALLDNTPARLATEPAALRDQAMFELLYSSGLRLSELVGLDLRYERSPDYESRSWLNLADAEVTVLGKGGKRRSVPVGQAALAALQRWIEARPQLAAAAATPSDAAALFVGARGRRIAPRVVQLQLAKVAQAAGLPAHVHPHVLRHSFASHVLQSAQDLRAVQEMLGHANISTTQIYTRLDFQHLAKAYDQAHPRAGRKS</sequence>
<dbReference type="InterPro" id="IPR013762">
    <property type="entry name" value="Integrase-like_cat_sf"/>
</dbReference>
<feature type="active site" evidence="10">
    <location>
        <position position="292"/>
    </location>
</feature>
<reference evidence="15" key="1">
    <citation type="submission" date="2017-05" db="EMBL/GenBank/DDBJ databases">
        <title>Complete and WGS of Bordetella genogroups.</title>
        <authorList>
            <person name="Spilker T."/>
            <person name="Lipuma J."/>
        </authorList>
    </citation>
    <scope>NUCLEOTIDE SEQUENCE [LARGE SCALE GENOMIC DNA]</scope>
    <source>
        <strain evidence="15">AU8256</strain>
    </source>
</reference>
<keyword evidence="15" id="KW-1185">Reference proteome</keyword>
<evidence type="ECO:0000256" key="10">
    <source>
        <dbReference type="HAMAP-Rule" id="MF_01808"/>
    </source>
</evidence>
<evidence type="ECO:0000313" key="14">
    <source>
        <dbReference type="EMBL" id="OZI69635.1"/>
    </source>
</evidence>
<dbReference type="PANTHER" id="PTHR30349:SF81">
    <property type="entry name" value="TYROSINE RECOMBINASE XERC"/>
    <property type="match status" value="1"/>
</dbReference>
<dbReference type="NCBIfam" id="TIGR02224">
    <property type="entry name" value="recomb_XerC"/>
    <property type="match status" value="1"/>
</dbReference>
<evidence type="ECO:0000256" key="4">
    <source>
        <dbReference type="ARBA" id="ARBA00022618"/>
    </source>
</evidence>
<feature type="active site" evidence="10">
    <location>
        <position position="269"/>
    </location>
</feature>
<dbReference type="AlphaFoldDB" id="A0A261V6T6"/>
<dbReference type="InterPro" id="IPR004107">
    <property type="entry name" value="Integrase_SAM-like_N"/>
</dbReference>
<keyword evidence="5 10" id="KW-0159">Chromosome partition</keyword>
<dbReference type="Proteomes" id="UP000215633">
    <property type="component" value="Unassembled WGS sequence"/>
</dbReference>
<dbReference type="EMBL" id="NEVT01000009">
    <property type="protein sequence ID" value="OZI69635.1"/>
    <property type="molecule type" value="Genomic_DNA"/>
</dbReference>